<sequence>MLRVASISSENPPPPPDIQHIEGQLWYVKGKNGPGRKHAFLQWVVCEDQRLSIYSSWANSRRLIEEMCFERVHILFDFLHPHKHPEVLGSGAPQTRRLSIHRNEPRTTAELRYAFQIRDPCDVKTFAGYHYFGVEYVLRDLSTERLRRSLAIFCTDHPDDHRKWRDFWEEMQVRYPMVRNRSATSMPMDMSSELMSEFLLPSQAARRAVEGQSKQDTDSVSSSCLPSPINQDDDSLTGTRTPEWTDSEHRQLHSRGSTPPPPFVLLGSTTTDGVHQNLLGNLRAGDEKVQAESIAQWIALLVDAERQAREGIELIEAATHSLLEANQKLRDLAYHVLPAATFPPSMGLACGKGEGSACDGTSGGVSIRDGDTIHSLQAELKELLVALEEVKSAAAYPTSAPEALASAESVAASNQELLATYERELAELRAQNATLKSKLDTHAAIATERVERALDEWTRAGVVDIADGDTAHEGSGRRGTNVVSPASRQRYLTADEALLRALIEVALGRESSTAAFAASSGSSSSAQVSTQDGSASDLQASHSAPSINANEHDGAITGGQSLGTASDSHQPWGALSRDARLSSAMSAAGALTASLPELVQQHLSTFAAEHDRRLGGPDSAPSSSIEGVLYHVVDEVVTAFNHMVDVPETVEGVSNADGSVAAPAREITAVSSWLSVLHRCLLHRVDVVEAVRATGTRDKSLLSAAEFGGSTADAGGAVDSTAAEDGAIQCRPPAAASSNTRRRGSLPPLTDEEISIIGDLRRSVHDLVAWILDLLAERQQYATSVAALDSMTCQHDVFQPLKEVQAELERTIARFEAAAAVESLDNVAYRHRGVTTPDILPLEAAAASSGADGDPEYSEKHTAGSSDTLKVEHRLKARLQHAMSAFDSACAEAVALRRLLTTILYGSEVPLRSADSTDGVGAAATTNAAAACEAFRAAQDAGIDGVDKLRGAAEASVAVRSREEVWANTLTPAVLQACADALVGGPCIQDVVHSLQLILGRCPEIDGSPKWVGGTADVLPLSKESIWSLVQELHQRLAAEQARCNKLLGGVMLISASLASSESELLAAAYSTAMAATANASAMTDEALKSWAAYSNNSNEVTPEEQRCLHEPAETKANPRLSSFPAACGGENALHEAVHTDLVVTLTSAEGARDLRSAALDAACSLLPNLSARIADTQTTLWRLVGDLLLHGAGTGVPSLEVLLALPIVNHTGVPTAVDASEKDGVSLDDHMRVAGNAVEELLSGSEEAARRRREWMQQLLRWLKDFPLASASDAAPELASGLQCDASTAHEVYAQLLEELAAAESELMSRVGAVGALLRKASCVHTISVPEMGNEAGGADIAVLAAAASADIAEALHVSEAHISVTEASVDPVQRVVQVSATIAHHPHALTRAAVLGSVHACPCARLREALKDAPANSATTASSMNEQSTARPVTVDSPEGMDAVSCLSTSLLHRAAKIAAVVEFEKRVLALLPTAQDTAVANVRMSTIDAMQACKAGQTLAAMLATELDINPPEANFEVPPTVFPSLLQSLASYLQELHDIVLPVLHHRIINPEKASLEKLRTAVDALHDAAIEKMPHVSLEQLSCIDNTTGMLWPEALNTANLRDLHFVIDHLSTTAKQAVSLNFTDDLFHHLRATAESLGVPPDAYAGECSGERVPTAAQLAERAGAVVRARAEEAAGLCSIAESLGVSPDAYAGECSGERVPTAAQLAERAGAVVRTRAEEAAGLCSIAESLGVPPDAYAGECSGERVPTAAQLAERAGAVVRARAEEAAGLCSIAESLGVSPDAYAGECSGERVPTAAQLAERAGAVVRARAEEAAGLCSIAESLGVPPDAYAGECSGERVPTAAQLAERAGAVVRARAEEAAGLRSIAESLGVPPDAYAGECSGERVPTAAQLAERAGAVVRARAEEAAGLCSIAESLGVSPDAYAGECSGERVPTAAQLAERAGAVVRTRAEEAAGLCSIAESLGVSPDAYAGECSGERVPTAAQLAERAGAVVRARAEEAAGLCSIAESLGVSPDAYAGECSGERVPTAAQLAERAGAVVRARAEEAAGLCSIAESLGVSPDAYAGECSGERVPTAAQLAERAGAVVRTRAEEAAGLCSIAESLGVSPDAYAGECSGERVPTAAQLAERAGAVVRARAEEAAGLCSIAESLGVPPDAYAGECSGEMTSTCSNVLGGIDSLVKHCKSADELASRSASELQAAVRVLVKLWEAVEEAGVVTADLRDGWWAVGGLSRWEVGAELICGLSAAVEVSRVEVGDASERIKLFEEQLVDVERDQNESREAITAAVEKLRGGLEEVNAEDNGEMSPPSSCGSTVCGPLFASLRQLTSEVSDVASVLRRVKQVLEEHNAEEKCMPELEEMSFPASQGDGSDGLMAGKVVIYEDVVAGVRAKVDALRKERAKRLETDSVLKNFLSAVADQGSFTSEEPVSRPPSLTLRRCMKPKAKPQPADLDSSVTEEFTLLRTPLHLPASNDSTAMPLGRSCSIPVPLASWATGDMLEKVCHHMNEAENAVRIMRVAVAAAYEALGGENDVVHASDDEAARLLVELARNTAVSIESVRSLLDPLERRDAPTGQRESLAQLMDRIKGKLGSSSGCSMPTVLQVVEEGMQFMHNEANSSRPSPRSSVNRRLPRKQKPVAPEVVGSESFSLTHQVTYSRDNSLSSLASTLRVLPLPPPGLPTSAEDIEKKIGCRLKELDALRRGCSIALRTLDSSLKVSDMDCDTMVMHLVGRCNDVQTAMQITDTVFEDDNMISELSSAKTLYSASNRSASEHPLLMRCSTLVSAVKSLSNVCESMRHTQANMAKQQRFLIHNEAQNTSEMRRALLELEEKLRDANAELMESHKVREATEKKAAEVSCALEMAQNQLSNLQNVRNDMEESLTQLKQQHDEDADELDRAEEKLNTLSNSVSRLQESLEVASDVVREEVLGACQRLHLAVIGREMPEPEIPAEGRSQELLLPALHVITKALQSAMEETTRFATRDKGIATAFAEERVRAAQQAAALRGELASIAEVKEVAEARAKATAKHLKQTEDAFEDEVAKLKRALRNSEAMLEDEEANHQRRLRQAQAAAEDQLAAVQRRLDSVMCVQAEEARLRVASEEKVQKLRDALAEAESELARQQRHAAEDVMTQRKEDMRRIESLEADLAAARLHSNELAQALGRATHDGADAARALEASTQEMAQLAAELADTRAQLRTGNEELASICATIASTGLASSMTSSASLPAPPARATELLEGLLGHIAVLQRALETQEMVQQRRRTRGTQSEDFVAETLAAFTAIWAAAVKAGRAPARLNEEWLTPMDKADVVSNVLTRDDSPRLDDLAATRQRLLGLLCRSPLHYQGGSAALGPLENATTAALLQTYHEAMEGCYGAQQAALERELRDAHSKIQTLLARLQEQEEQHTIEATEVEIRVGHMRAMVQSKLMADEIAEQRMRETEASVHRHFVLES</sequence>
<name>A0AC62A4Y3_LEIPA</name>
<dbReference type="EMBL" id="CP009403">
    <property type="protein sequence ID" value="XUY36787.1"/>
    <property type="molecule type" value="Genomic_DNA"/>
</dbReference>
<evidence type="ECO:0000313" key="2">
    <source>
        <dbReference type="Proteomes" id="UP000063063"/>
    </source>
</evidence>
<accession>A0AC62A4Y3</accession>
<reference evidence="1 2" key="1">
    <citation type="journal article" date="2015" name="Sci. Rep.">
        <title>The genome of Leishmania panamensis: insights into genomics of the L. (Viannia) subgenus.</title>
        <authorList>
            <person name="Llanes A."/>
            <person name="Restrepo C.M."/>
            <person name="Vecchio G.D."/>
            <person name="Anguizola F.J."/>
            <person name="Lleonart R."/>
        </authorList>
    </citation>
    <scope>NUCLEOTIDE SEQUENCE [LARGE SCALE GENOMIC DNA]</scope>
    <source>
        <strain evidence="1 2">MHOM/PA/94/PSC-1</strain>
    </source>
</reference>
<dbReference type="Proteomes" id="UP000063063">
    <property type="component" value="Chromosome 34"/>
</dbReference>
<gene>
    <name evidence="1" type="ORF">LPMP_341310</name>
</gene>
<organism evidence="1 2">
    <name type="scientific">Leishmania panamensis</name>
    <dbReference type="NCBI Taxonomy" id="5679"/>
    <lineage>
        <taxon>Eukaryota</taxon>
        <taxon>Discoba</taxon>
        <taxon>Euglenozoa</taxon>
        <taxon>Kinetoplastea</taxon>
        <taxon>Metakinetoplastina</taxon>
        <taxon>Trypanosomatida</taxon>
        <taxon>Trypanosomatidae</taxon>
        <taxon>Leishmaniinae</taxon>
        <taxon>Leishmania</taxon>
        <taxon>Leishmania guyanensis species complex</taxon>
    </lineage>
</organism>
<keyword evidence="2" id="KW-1185">Reference proteome</keyword>
<evidence type="ECO:0000313" key="1">
    <source>
        <dbReference type="EMBL" id="XUY36787.1"/>
    </source>
</evidence>
<protein>
    <submittedName>
        <fullName evidence="1">Uncharacterized protein</fullName>
    </submittedName>
</protein>
<proteinExistence type="predicted"/>